<evidence type="ECO:0000313" key="4">
    <source>
        <dbReference type="Proteomes" id="UP001196765"/>
    </source>
</evidence>
<proteinExistence type="inferred from homology"/>
<dbReference type="InterPro" id="IPR051083">
    <property type="entry name" value="GrpII_Intron_Splice-Mob/Def"/>
</dbReference>
<keyword evidence="3" id="KW-0808">Transferase</keyword>
<keyword evidence="3" id="KW-0695">RNA-directed DNA polymerase</keyword>
<protein>
    <submittedName>
        <fullName evidence="3">Reverse transcriptase</fullName>
    </submittedName>
</protein>
<evidence type="ECO:0000313" key="3">
    <source>
        <dbReference type="EMBL" id="MBV3386246.1"/>
    </source>
</evidence>
<comment type="similarity">
    <text evidence="1">Belongs to the bacterial reverse transcriptase family.</text>
</comment>
<dbReference type="RefSeq" id="WP_217743753.1">
    <property type="nucleotide sequence ID" value="NZ_JAHOEI010000001.1"/>
</dbReference>
<gene>
    <name evidence="3" type="ORF">KSW82_00570</name>
</gene>
<dbReference type="Proteomes" id="UP001196765">
    <property type="component" value="Unassembled WGS sequence"/>
</dbReference>
<dbReference type="Pfam" id="PF00078">
    <property type="entry name" value="RVT_1"/>
    <property type="match status" value="1"/>
</dbReference>
<dbReference type="PANTHER" id="PTHR34047:SF8">
    <property type="entry name" value="PROTEIN YKFC"/>
    <property type="match status" value="1"/>
</dbReference>
<evidence type="ECO:0000259" key="2">
    <source>
        <dbReference type="PROSITE" id="PS50878"/>
    </source>
</evidence>
<reference evidence="3" key="1">
    <citation type="submission" date="2021-06" db="EMBL/GenBank/DDBJ databases">
        <title>Collection of gut derived symbiotic bacterial strains cultured from healthy donors.</title>
        <authorList>
            <person name="Lin H."/>
            <person name="Littmann E."/>
            <person name="Pamer E.G."/>
        </authorList>
    </citation>
    <scope>NUCLEOTIDE SEQUENCE</scope>
    <source>
        <strain evidence="3">MSK.21.74</strain>
    </source>
</reference>
<feature type="domain" description="Reverse transcriptase" evidence="2">
    <location>
        <begin position="68"/>
        <end position="341"/>
    </location>
</feature>
<evidence type="ECO:0000256" key="1">
    <source>
        <dbReference type="ARBA" id="ARBA00034120"/>
    </source>
</evidence>
<keyword evidence="3" id="KW-0548">Nucleotidyltransferase</keyword>
<organism evidence="3 4">
    <name type="scientific">Segatella copri</name>
    <dbReference type="NCBI Taxonomy" id="165179"/>
    <lineage>
        <taxon>Bacteria</taxon>
        <taxon>Pseudomonadati</taxon>
        <taxon>Bacteroidota</taxon>
        <taxon>Bacteroidia</taxon>
        <taxon>Bacteroidales</taxon>
        <taxon>Prevotellaceae</taxon>
        <taxon>Segatella</taxon>
    </lineage>
</organism>
<dbReference type="PANTHER" id="PTHR34047">
    <property type="entry name" value="NUCLEAR INTRON MATURASE 1, MITOCHONDRIAL-RELATED"/>
    <property type="match status" value="1"/>
</dbReference>
<dbReference type="PROSITE" id="PS50878">
    <property type="entry name" value="RT_POL"/>
    <property type="match status" value="1"/>
</dbReference>
<dbReference type="InterPro" id="IPR000477">
    <property type="entry name" value="RT_dom"/>
</dbReference>
<comment type="caution">
    <text evidence="3">The sequence shown here is derived from an EMBL/GenBank/DDBJ whole genome shotgun (WGS) entry which is preliminary data.</text>
</comment>
<dbReference type="EMBL" id="JAHOEI010000001">
    <property type="protein sequence ID" value="MBV3386246.1"/>
    <property type="molecule type" value="Genomic_DNA"/>
</dbReference>
<dbReference type="AlphaFoldDB" id="A0AAW4MZ61"/>
<dbReference type="GO" id="GO:0003964">
    <property type="term" value="F:RNA-directed DNA polymerase activity"/>
    <property type="evidence" value="ECO:0007669"/>
    <property type="project" value="UniProtKB-KW"/>
</dbReference>
<name>A0AAW4MZ61_9BACT</name>
<sequence length="462" mass="54196">MALTQNSADNAWNLNLSDGNMNTNYKFNQNRVRPVSALIRKTYSYKIKMIDFETILEAYFDCRKRKRSTVGATEFELNYVHNLVELMNEVNSRQYRIGKSICFVVRYPRYREVFAGDFRDRIIHHYIALRLEPLLEQIFCDRTYNCRKGKGQLAGVTQLAEDIREESGNYTQDAYVMKVDLKGFFMSIIKSKLAKMIDDFIVEHYEGDDKEDLRWLCKLVIMHRPELNCERRSPLWMWNHIPKEKSLFTNGEDRGIAIGNLFAQLFANFLLNTIDWKIDAVCVRHDRYVDDISFVSRDKAKLLAIIPMLREELGKLGLRLNEKKTYIQHYSKGVKFTGAIIKPGRIYVANHTVNSFALAVRRLGRAAENGVIDDMVKEIASVNSYLGIMSHYNEYATKRRIMAQLPPKFYEYCYIEGHFEVVKLKYKYTEKAIYMNIAKNIMNKRDERFEENTYRTGDKLAS</sequence>
<accession>A0AAW4MZ61</accession>